<organism evidence="2 3">
    <name type="scientific">Vibrio metoecus</name>
    <dbReference type="NCBI Taxonomy" id="1481663"/>
    <lineage>
        <taxon>Bacteria</taxon>
        <taxon>Pseudomonadati</taxon>
        <taxon>Pseudomonadota</taxon>
        <taxon>Gammaproteobacteria</taxon>
        <taxon>Vibrionales</taxon>
        <taxon>Vibrionaceae</taxon>
        <taxon>Vibrio</taxon>
    </lineage>
</organism>
<reference evidence="2 3" key="1">
    <citation type="submission" date="2014-04" db="EMBL/GenBank/DDBJ databases">
        <title>Vibrio metecus sp. nov., a close relative of Vibrio cholerae isolated from coastal brackish ponds and clinical specimens.</title>
        <authorList>
            <person name="Kirchberger P.C."/>
            <person name="Turnsek M."/>
            <person name="Hunt D.E."/>
            <person name="Haley B.J."/>
            <person name="Colwell R."/>
            <person name="Polz M.F."/>
            <person name="Tarr C.L."/>
            <person name="Boucher Y."/>
        </authorList>
    </citation>
    <scope>NUCLEOTIDE SEQUENCE [LARGE SCALE GENOMIC DNA]</scope>
    <source>
        <strain evidence="3">PPCK-2014</strain>
    </source>
</reference>
<dbReference type="EMBL" id="JJMN01000069">
    <property type="protein sequence ID" value="KDO13267.1"/>
    <property type="molecule type" value="Genomic_DNA"/>
</dbReference>
<evidence type="ECO:0000313" key="2">
    <source>
        <dbReference type="EMBL" id="KDO13267.1"/>
    </source>
</evidence>
<feature type="domain" description="PvuRts1 I-like SET and RING associated" evidence="1">
    <location>
        <begin position="28"/>
        <end position="70"/>
    </location>
</feature>
<proteinExistence type="predicted"/>
<comment type="caution">
    <text evidence="2">The sequence shown here is derived from an EMBL/GenBank/DDBJ whole genome shotgun (WGS) entry which is preliminary data.</text>
</comment>
<dbReference type="InterPro" id="IPR040674">
    <property type="entry name" value="PvuRts1I-like_SRA"/>
</dbReference>
<name>A0ABR4RUB4_VIBMT</name>
<gene>
    <name evidence="2" type="ORF">DP83_11855</name>
</gene>
<dbReference type="Pfam" id="PF18491">
    <property type="entry name" value="SRA"/>
    <property type="match status" value="1"/>
</dbReference>
<evidence type="ECO:0000313" key="3">
    <source>
        <dbReference type="Proteomes" id="UP000027331"/>
    </source>
</evidence>
<sequence>MNEISMMKKHGLTLKKQLPTEFILALYLAKVKDSLGYTKYRFKGKYALNVGETDFKNGLVWERVATRVRTYKCAQ</sequence>
<dbReference type="Proteomes" id="UP000027331">
    <property type="component" value="Unassembled WGS sequence"/>
</dbReference>
<accession>A0ABR4RUB4</accession>
<protein>
    <recommendedName>
        <fullName evidence="1">PvuRts1 I-like SET and RING associated domain-containing protein</fullName>
    </recommendedName>
</protein>
<keyword evidence="3" id="KW-1185">Reference proteome</keyword>
<evidence type="ECO:0000259" key="1">
    <source>
        <dbReference type="Pfam" id="PF18491"/>
    </source>
</evidence>